<protein>
    <submittedName>
        <fullName evidence="2">Uncharacterized protein</fullName>
    </submittedName>
</protein>
<organism evidence="2 3">
    <name type="scientific">Candidatus Woesebacteria bacterium GW2011_GWC2_31_9</name>
    <dbReference type="NCBI Taxonomy" id="1618586"/>
    <lineage>
        <taxon>Bacteria</taxon>
        <taxon>Candidatus Woeseibacteriota</taxon>
    </lineage>
</organism>
<keyword evidence="1" id="KW-0812">Transmembrane</keyword>
<dbReference type="AlphaFoldDB" id="A0A0F9YI47"/>
<evidence type="ECO:0000313" key="2">
    <source>
        <dbReference type="EMBL" id="KKP31209.1"/>
    </source>
</evidence>
<evidence type="ECO:0000313" key="3">
    <source>
        <dbReference type="Proteomes" id="UP000034803"/>
    </source>
</evidence>
<keyword evidence="1" id="KW-0472">Membrane</keyword>
<proteinExistence type="predicted"/>
<accession>A0A0F9YI47</accession>
<comment type="caution">
    <text evidence="2">The sequence shown here is derived from an EMBL/GenBank/DDBJ whole genome shotgun (WGS) entry which is preliminary data.</text>
</comment>
<keyword evidence="1" id="KW-1133">Transmembrane helix</keyword>
<dbReference type="EMBL" id="LBOI01000013">
    <property type="protein sequence ID" value="KKP31209.1"/>
    <property type="molecule type" value="Genomic_DNA"/>
</dbReference>
<gene>
    <name evidence="2" type="ORF">UR21_C0013G0003</name>
</gene>
<reference evidence="2 3" key="1">
    <citation type="journal article" date="2015" name="Nature">
        <title>rRNA introns, odd ribosomes, and small enigmatic genomes across a large radiation of phyla.</title>
        <authorList>
            <person name="Brown C.T."/>
            <person name="Hug L.A."/>
            <person name="Thomas B.C."/>
            <person name="Sharon I."/>
            <person name="Castelle C.J."/>
            <person name="Singh A."/>
            <person name="Wilkins M.J."/>
            <person name="Williams K.H."/>
            <person name="Banfield J.F."/>
        </authorList>
    </citation>
    <scope>NUCLEOTIDE SEQUENCE [LARGE SCALE GENOMIC DNA]</scope>
</reference>
<evidence type="ECO:0000256" key="1">
    <source>
        <dbReference type="SAM" id="Phobius"/>
    </source>
</evidence>
<name>A0A0F9YI47_9BACT</name>
<sequence>MLITTTPDITISATIGSPKMVIYGYAPSNSNVFLNSIGVSSYTQADNDGYYLFDAVYTYDFSYPEICVQAVDEKKRTTQPTCIPPLPAEKLIYEVGPIFLSPTISLSQNSVVKSEQAYVEGKTSPNKEVNIYIAKNENLKSFSLVDAVNAYYVPVFQSKSNSNGNFAFSLPTSDYSNYKIFVSSRFGDNLSAKSNTLTFVVTSKIESFLDRLLGFILKNKLLSIIILEILIVIILIFKLLKLTTRGKKDIQKQQMI</sequence>
<dbReference type="Proteomes" id="UP000034803">
    <property type="component" value="Unassembled WGS sequence"/>
</dbReference>
<feature type="transmembrane region" description="Helical" evidence="1">
    <location>
        <begin position="221"/>
        <end position="240"/>
    </location>
</feature>